<keyword evidence="11" id="KW-0961">Cell wall biogenesis/degradation</keyword>
<dbReference type="GO" id="GO:0071555">
    <property type="term" value="P:cell wall organization"/>
    <property type="evidence" value="ECO:0007669"/>
    <property type="project" value="UniProtKB-KW"/>
</dbReference>
<dbReference type="SUPFAM" id="SSF69189">
    <property type="entry name" value="Penicillin-binding protein associated domain"/>
    <property type="match status" value="1"/>
</dbReference>
<feature type="chain" id="PRO_5026813398" description="serine-type D-Ala-D-Ala carboxypeptidase" evidence="18">
    <location>
        <begin position="28"/>
        <end position="456"/>
    </location>
</feature>
<dbReference type="InterPro" id="IPR012907">
    <property type="entry name" value="Peptidase_S11_C"/>
</dbReference>
<keyword evidence="6" id="KW-0645">Protease</keyword>
<dbReference type="Gene3D" id="3.40.710.10">
    <property type="entry name" value="DD-peptidase/beta-lactamase superfamily"/>
    <property type="match status" value="1"/>
</dbReference>
<evidence type="ECO:0000256" key="4">
    <source>
        <dbReference type="ARBA" id="ARBA00012448"/>
    </source>
</evidence>
<dbReference type="GO" id="GO:0008360">
    <property type="term" value="P:regulation of cell shape"/>
    <property type="evidence" value="ECO:0007669"/>
    <property type="project" value="UniProtKB-KW"/>
</dbReference>
<dbReference type="InterPro" id="IPR018044">
    <property type="entry name" value="Peptidase_S11"/>
</dbReference>
<evidence type="ECO:0000256" key="17">
    <source>
        <dbReference type="SAM" id="Phobius"/>
    </source>
</evidence>
<evidence type="ECO:0000256" key="2">
    <source>
        <dbReference type="ARBA" id="ARBA00004752"/>
    </source>
</evidence>
<comment type="function">
    <text evidence="1">Removes C-terminal D-alanyl residues from sugar-peptide cell wall precursors.</text>
</comment>
<proteinExistence type="inferred from homology"/>
<feature type="active site" description="Acyl-ester intermediate" evidence="13">
    <location>
        <position position="65"/>
    </location>
</feature>
<keyword evidence="10" id="KW-0573">Peptidoglycan synthesis</keyword>
<comment type="pathway">
    <text evidence="2">Cell wall biogenesis; peptidoglycan biosynthesis.</text>
</comment>
<accession>A0A6N3EUS3</accession>
<evidence type="ECO:0000256" key="13">
    <source>
        <dbReference type="PIRSR" id="PIRSR618044-1"/>
    </source>
</evidence>
<feature type="active site" description="Proton acceptor" evidence="13">
    <location>
        <position position="68"/>
    </location>
</feature>
<evidence type="ECO:0000256" key="11">
    <source>
        <dbReference type="ARBA" id="ARBA00023316"/>
    </source>
</evidence>
<dbReference type="UniPathway" id="UPA00219"/>
<dbReference type="SUPFAM" id="SSF56601">
    <property type="entry name" value="beta-lactamase/transpeptidase-like"/>
    <property type="match status" value="1"/>
</dbReference>
<evidence type="ECO:0000256" key="3">
    <source>
        <dbReference type="ARBA" id="ARBA00007164"/>
    </source>
</evidence>
<protein>
    <recommendedName>
        <fullName evidence="4">serine-type D-Ala-D-Ala carboxypeptidase</fullName>
        <ecNumber evidence="4">3.4.16.4</ecNumber>
    </recommendedName>
</protein>
<dbReference type="GO" id="GO:0006508">
    <property type="term" value="P:proteolysis"/>
    <property type="evidence" value="ECO:0007669"/>
    <property type="project" value="UniProtKB-KW"/>
</dbReference>
<reference evidence="20" key="1">
    <citation type="submission" date="2019-11" db="EMBL/GenBank/DDBJ databases">
        <authorList>
            <person name="Feng L."/>
        </authorList>
    </citation>
    <scope>NUCLEOTIDE SEQUENCE</scope>
    <source>
        <strain evidence="20">IbartlettiiLFYP30</strain>
    </source>
</reference>
<organism evidence="20">
    <name type="scientific">Intestinibacter bartlettii</name>
    <dbReference type="NCBI Taxonomy" id="261299"/>
    <lineage>
        <taxon>Bacteria</taxon>
        <taxon>Bacillati</taxon>
        <taxon>Bacillota</taxon>
        <taxon>Clostridia</taxon>
        <taxon>Peptostreptococcales</taxon>
        <taxon>Peptostreptococcaceae</taxon>
        <taxon>Intestinibacter</taxon>
    </lineage>
</organism>
<name>A0A6N3EUS3_9FIRM</name>
<keyword evidence="17" id="KW-1133">Transmembrane helix</keyword>
<evidence type="ECO:0000256" key="10">
    <source>
        <dbReference type="ARBA" id="ARBA00022984"/>
    </source>
</evidence>
<evidence type="ECO:0000256" key="8">
    <source>
        <dbReference type="ARBA" id="ARBA00022801"/>
    </source>
</evidence>
<feature type="active site" evidence="13">
    <location>
        <position position="120"/>
    </location>
</feature>
<feature type="transmembrane region" description="Helical" evidence="17">
    <location>
        <begin position="398"/>
        <end position="419"/>
    </location>
</feature>
<evidence type="ECO:0000256" key="15">
    <source>
        <dbReference type="RuleBase" id="RU004016"/>
    </source>
</evidence>
<dbReference type="Pfam" id="PF07943">
    <property type="entry name" value="PBP5_C"/>
    <property type="match status" value="1"/>
</dbReference>
<dbReference type="EC" id="3.4.16.4" evidence="4"/>
<keyword evidence="8 20" id="KW-0378">Hydrolase</keyword>
<dbReference type="InterPro" id="IPR001967">
    <property type="entry name" value="Peptidase_S11_N"/>
</dbReference>
<dbReference type="InterPro" id="IPR037167">
    <property type="entry name" value="Peptidase_S11_C_sf"/>
</dbReference>
<feature type="domain" description="Peptidase S11 D-Ala-D-Ala carboxypeptidase A C-terminal" evidence="19">
    <location>
        <begin position="295"/>
        <end position="385"/>
    </location>
</feature>
<dbReference type="GO" id="GO:0009252">
    <property type="term" value="P:peptidoglycan biosynthetic process"/>
    <property type="evidence" value="ECO:0007669"/>
    <property type="project" value="UniProtKB-UniPathway"/>
</dbReference>
<evidence type="ECO:0000256" key="7">
    <source>
        <dbReference type="ARBA" id="ARBA00022729"/>
    </source>
</evidence>
<keyword evidence="17" id="KW-0472">Membrane</keyword>
<dbReference type="InterPro" id="IPR015956">
    <property type="entry name" value="Peniciliin-bd_prot_C_sf"/>
</dbReference>
<evidence type="ECO:0000256" key="16">
    <source>
        <dbReference type="SAM" id="MobiDB-lite"/>
    </source>
</evidence>
<keyword evidence="7 18" id="KW-0732">Signal</keyword>
<evidence type="ECO:0000256" key="5">
    <source>
        <dbReference type="ARBA" id="ARBA00022645"/>
    </source>
</evidence>
<keyword evidence="9" id="KW-0133">Cell shape</keyword>
<sequence>MKKKLSYLIVCLITMITLINSSIVAFADETYDNVDLMANYGVVIDYETGKVLGGKNIDSKVYPASTTKIWTAYLVVKNVKNLDEPVKITEPPGVDGSSMYLEVGEIFTVRELLQGLLIHSSNDAAVVLAKYVSGSTQDFAQLMNKEAKKAGALNTHFNNPHGLPDDNHYTTPYDMAMLARKAMSEKVIREIVSTKSISFKQQNTATSKINTSRYFTNTNLFLTSNDKITYRKQSIPIKYDIVDGIKTGYTDLAGRCLLSSAVKNDMRVIAAVFKSTGTNVYVDSRTLLDYGFENYTSKTIINKDDYTKTKRVLFTKEKEFIYQPKSSYKLILKNGEAQNSDYTYKENLDYHLPIYEGDKVGTLDVYNGNKLEKTIDLVSTSEIHSTFAFFTESNFLKILFKIILFLILAFVLFLAYAVIRKKYRRKMRQLSKKNKKKNTKNNKKNVQRKSTPRKKR</sequence>
<dbReference type="EMBL" id="CACRUE010000039">
    <property type="protein sequence ID" value="VYU42383.1"/>
    <property type="molecule type" value="Genomic_DNA"/>
</dbReference>
<evidence type="ECO:0000256" key="18">
    <source>
        <dbReference type="SAM" id="SignalP"/>
    </source>
</evidence>
<evidence type="ECO:0000259" key="19">
    <source>
        <dbReference type="SMART" id="SM00936"/>
    </source>
</evidence>
<dbReference type="RefSeq" id="WP_421800687.1">
    <property type="nucleotide sequence ID" value="NZ_CACRUE010000039.1"/>
</dbReference>
<dbReference type="PANTHER" id="PTHR21581:SF6">
    <property type="entry name" value="TRAFFICKING PROTEIN PARTICLE COMPLEX SUBUNIT 12"/>
    <property type="match status" value="1"/>
</dbReference>
<comment type="catalytic activity">
    <reaction evidence="12">
        <text>Preferential cleavage: (Ac)2-L-Lys-D-Ala-|-D-Ala. Also transpeptidation of peptidyl-alanyl moieties that are N-acyl substituents of D-alanine.</text>
        <dbReference type="EC" id="3.4.16.4"/>
    </reaction>
</comment>
<dbReference type="InterPro" id="IPR012338">
    <property type="entry name" value="Beta-lactam/transpept-like"/>
</dbReference>
<dbReference type="SMART" id="SM00936">
    <property type="entry name" value="PBP5_C"/>
    <property type="match status" value="1"/>
</dbReference>
<feature type="region of interest" description="Disordered" evidence="16">
    <location>
        <begin position="428"/>
        <end position="456"/>
    </location>
</feature>
<feature type="signal peptide" evidence="18">
    <location>
        <begin position="1"/>
        <end position="27"/>
    </location>
</feature>
<dbReference type="PANTHER" id="PTHR21581">
    <property type="entry name" value="D-ALANYL-D-ALANINE CARBOXYPEPTIDASE"/>
    <property type="match status" value="1"/>
</dbReference>
<keyword evidence="17" id="KW-0812">Transmembrane</keyword>
<gene>
    <name evidence="20" type="primary">dacF_2</name>
    <name evidence="20" type="ORF">IBLFYP30_02627</name>
</gene>
<keyword evidence="5 20" id="KW-0121">Carboxypeptidase</keyword>
<comment type="similarity">
    <text evidence="3 15">Belongs to the peptidase S11 family.</text>
</comment>
<evidence type="ECO:0000313" key="20">
    <source>
        <dbReference type="EMBL" id="VYU42383.1"/>
    </source>
</evidence>
<evidence type="ECO:0000256" key="1">
    <source>
        <dbReference type="ARBA" id="ARBA00003217"/>
    </source>
</evidence>
<evidence type="ECO:0000256" key="14">
    <source>
        <dbReference type="PIRSR" id="PIRSR618044-2"/>
    </source>
</evidence>
<dbReference type="PRINTS" id="PR00725">
    <property type="entry name" value="DADACBPTASE1"/>
</dbReference>
<dbReference type="GO" id="GO:0009002">
    <property type="term" value="F:serine-type D-Ala-D-Ala carboxypeptidase activity"/>
    <property type="evidence" value="ECO:0007669"/>
    <property type="project" value="UniProtKB-EC"/>
</dbReference>
<dbReference type="Gene3D" id="2.60.410.10">
    <property type="entry name" value="D-Ala-D-Ala carboxypeptidase, C-terminal domain"/>
    <property type="match status" value="1"/>
</dbReference>
<evidence type="ECO:0000256" key="6">
    <source>
        <dbReference type="ARBA" id="ARBA00022670"/>
    </source>
</evidence>
<dbReference type="AlphaFoldDB" id="A0A6N3EUS3"/>
<dbReference type="Pfam" id="PF00768">
    <property type="entry name" value="Peptidase_S11"/>
    <property type="match status" value="1"/>
</dbReference>
<evidence type="ECO:0000256" key="9">
    <source>
        <dbReference type="ARBA" id="ARBA00022960"/>
    </source>
</evidence>
<evidence type="ECO:0000256" key="12">
    <source>
        <dbReference type="ARBA" id="ARBA00034000"/>
    </source>
</evidence>
<feature type="binding site" evidence="14">
    <location>
        <position position="246"/>
    </location>
    <ligand>
        <name>substrate</name>
    </ligand>
</feature>